<dbReference type="PANTHER" id="PTHR17490:SF16">
    <property type="entry name" value="THREONYLCARBAMOYL-AMP SYNTHASE"/>
    <property type="match status" value="1"/>
</dbReference>
<evidence type="ECO:0000313" key="14">
    <source>
        <dbReference type="Proteomes" id="UP000002043"/>
    </source>
</evidence>
<dbReference type="eggNOG" id="COG0009">
    <property type="taxonomic scope" value="Bacteria"/>
</dbReference>
<evidence type="ECO:0000256" key="9">
    <source>
        <dbReference type="ARBA" id="ARBA00022840"/>
    </source>
</evidence>
<evidence type="ECO:0000256" key="4">
    <source>
        <dbReference type="ARBA" id="ARBA00022490"/>
    </source>
</evidence>
<dbReference type="EC" id="2.7.7.87" evidence="3"/>
<dbReference type="InterPro" id="IPR017945">
    <property type="entry name" value="DHBP_synth_RibB-like_a/b_dom"/>
</dbReference>
<dbReference type="Pfam" id="PF01300">
    <property type="entry name" value="Sua5_yciO_yrdC"/>
    <property type="match status" value="1"/>
</dbReference>
<dbReference type="OrthoDB" id="9814580at2"/>
<gene>
    <name evidence="13" type="ordered locus">Thal_0213</name>
</gene>
<dbReference type="KEGG" id="tal:Thal_0213"/>
<evidence type="ECO:0000256" key="8">
    <source>
        <dbReference type="ARBA" id="ARBA00022741"/>
    </source>
</evidence>
<evidence type="ECO:0000256" key="6">
    <source>
        <dbReference type="ARBA" id="ARBA00022694"/>
    </source>
</evidence>
<name>D3SNW1_THEAH</name>
<proteinExistence type="inferred from homology"/>
<dbReference type="AlphaFoldDB" id="D3SNW1"/>
<accession>D3SNW1</accession>
<evidence type="ECO:0000313" key="13">
    <source>
        <dbReference type="EMBL" id="ADC88848.1"/>
    </source>
</evidence>
<keyword evidence="4" id="KW-0963">Cytoplasm</keyword>
<protein>
    <recommendedName>
        <fullName evidence="10">L-threonylcarbamoyladenylate synthase</fullName>
        <ecNumber evidence="3">2.7.7.87</ecNumber>
    </recommendedName>
    <alternativeName>
        <fullName evidence="10">L-threonylcarbamoyladenylate synthase</fullName>
    </alternativeName>
</protein>
<comment type="subcellular location">
    <subcellularLocation>
        <location evidence="1">Cytoplasm</location>
    </subcellularLocation>
</comment>
<evidence type="ECO:0000256" key="11">
    <source>
        <dbReference type="ARBA" id="ARBA00048366"/>
    </source>
</evidence>
<keyword evidence="7" id="KW-0548">Nucleotidyltransferase</keyword>
<evidence type="ECO:0000256" key="2">
    <source>
        <dbReference type="ARBA" id="ARBA00007663"/>
    </source>
</evidence>
<keyword evidence="9" id="KW-0067">ATP-binding</keyword>
<dbReference type="PROSITE" id="PS51163">
    <property type="entry name" value="YRDC"/>
    <property type="match status" value="1"/>
</dbReference>
<dbReference type="GO" id="GO:0008033">
    <property type="term" value="P:tRNA processing"/>
    <property type="evidence" value="ECO:0007669"/>
    <property type="project" value="UniProtKB-KW"/>
</dbReference>
<evidence type="ECO:0000259" key="12">
    <source>
        <dbReference type="PROSITE" id="PS51163"/>
    </source>
</evidence>
<evidence type="ECO:0000256" key="7">
    <source>
        <dbReference type="ARBA" id="ARBA00022695"/>
    </source>
</evidence>
<dbReference type="EMBL" id="CP001931">
    <property type="protein sequence ID" value="ADC88848.1"/>
    <property type="molecule type" value="Genomic_DNA"/>
</dbReference>
<dbReference type="Gene3D" id="3.90.870.10">
    <property type="entry name" value="DHBP synthase"/>
    <property type="match status" value="1"/>
</dbReference>
<dbReference type="GO" id="GO:0061710">
    <property type="term" value="F:L-threonylcarbamoyladenylate synthase"/>
    <property type="evidence" value="ECO:0007669"/>
    <property type="project" value="UniProtKB-EC"/>
</dbReference>
<dbReference type="NCBIfam" id="TIGR00057">
    <property type="entry name" value="L-threonylcarbamoyladenylate synthase"/>
    <property type="match status" value="1"/>
</dbReference>
<evidence type="ECO:0000256" key="1">
    <source>
        <dbReference type="ARBA" id="ARBA00004496"/>
    </source>
</evidence>
<dbReference type="GO" id="GO:0006450">
    <property type="term" value="P:regulation of translational fidelity"/>
    <property type="evidence" value="ECO:0007669"/>
    <property type="project" value="TreeGrafter"/>
</dbReference>
<dbReference type="InterPro" id="IPR006070">
    <property type="entry name" value="Sua5-like_dom"/>
</dbReference>
<organism evidence="13 14">
    <name type="scientific">Thermocrinis albus (strain DSM 14484 / JCM 11386 / HI 11/12)</name>
    <dbReference type="NCBI Taxonomy" id="638303"/>
    <lineage>
        <taxon>Bacteria</taxon>
        <taxon>Pseudomonadati</taxon>
        <taxon>Aquificota</taxon>
        <taxon>Aquificia</taxon>
        <taxon>Aquificales</taxon>
        <taxon>Aquificaceae</taxon>
        <taxon>Thermocrinis</taxon>
    </lineage>
</organism>
<comment type="catalytic activity">
    <reaction evidence="11">
        <text>L-threonine + hydrogencarbonate + ATP = L-threonylcarbamoyladenylate + diphosphate + H2O</text>
        <dbReference type="Rhea" id="RHEA:36407"/>
        <dbReference type="ChEBI" id="CHEBI:15377"/>
        <dbReference type="ChEBI" id="CHEBI:17544"/>
        <dbReference type="ChEBI" id="CHEBI:30616"/>
        <dbReference type="ChEBI" id="CHEBI:33019"/>
        <dbReference type="ChEBI" id="CHEBI:57926"/>
        <dbReference type="ChEBI" id="CHEBI:73682"/>
        <dbReference type="EC" id="2.7.7.87"/>
    </reaction>
</comment>
<keyword evidence="14" id="KW-1185">Reference proteome</keyword>
<comment type="similarity">
    <text evidence="2">Belongs to the SUA5 family.</text>
</comment>
<dbReference type="HOGENOM" id="CLU_031397_3_2_0"/>
<evidence type="ECO:0000256" key="10">
    <source>
        <dbReference type="ARBA" id="ARBA00029774"/>
    </source>
</evidence>
<dbReference type="GO" id="GO:0000049">
    <property type="term" value="F:tRNA binding"/>
    <property type="evidence" value="ECO:0007669"/>
    <property type="project" value="TreeGrafter"/>
</dbReference>
<reference evidence="14" key="1">
    <citation type="journal article" date="2010" name="Stand. Genomic Sci.">
        <title>Complete genome sequence of Thermocrinis albus type strain (HI 11/12T).</title>
        <authorList>
            <person name="Wirth R."/>
            <person name="Sikorski J."/>
            <person name="Brambilla E."/>
            <person name="Misra M."/>
            <person name="Lapidus A."/>
            <person name="Copeland A."/>
            <person name="Nolan M."/>
            <person name="Lucas S."/>
            <person name="Chen F."/>
            <person name="Tice H."/>
            <person name="Cheng J.F."/>
            <person name="Han C."/>
            <person name="Detter J.C."/>
            <person name="Tapia R."/>
            <person name="Bruce D."/>
            <person name="Goodwin L."/>
            <person name="Pitluck S."/>
            <person name="Pati A."/>
            <person name="Anderson I."/>
            <person name="Ivanova N."/>
            <person name="Mavromatis K."/>
            <person name="Mikhailova N."/>
            <person name="Chen A."/>
            <person name="Palaniappan K."/>
            <person name="Bilek Y."/>
            <person name="Hader T."/>
            <person name="Land M."/>
            <person name="Hauser L."/>
            <person name="Chang Y.J."/>
            <person name="Jeffries C.D."/>
            <person name="Tindall B.J."/>
            <person name="Rohde M."/>
            <person name="Goker M."/>
            <person name="Bristow J."/>
            <person name="Eisen J.A."/>
            <person name="Markowitz V."/>
            <person name="Hugenholtz P."/>
            <person name="Kyrpides N.C."/>
            <person name="Klenk H.P."/>
        </authorList>
    </citation>
    <scope>NUCLEOTIDE SEQUENCE [LARGE SCALE GENOMIC DNA]</scope>
    <source>
        <strain evidence="14">DSM 14484 / JCM 11386 / HI 11/12</strain>
    </source>
</reference>
<feature type="domain" description="YrdC-like" evidence="12">
    <location>
        <begin position="7"/>
        <end position="190"/>
    </location>
</feature>
<keyword evidence="8" id="KW-0547">Nucleotide-binding</keyword>
<keyword evidence="6" id="KW-0819">tRNA processing</keyword>
<dbReference type="GO" id="GO:0005524">
    <property type="term" value="F:ATP binding"/>
    <property type="evidence" value="ECO:0007669"/>
    <property type="project" value="UniProtKB-KW"/>
</dbReference>
<dbReference type="STRING" id="638303.Thal_0213"/>
<evidence type="ECO:0000256" key="5">
    <source>
        <dbReference type="ARBA" id="ARBA00022679"/>
    </source>
</evidence>
<dbReference type="GO" id="GO:0005737">
    <property type="term" value="C:cytoplasm"/>
    <property type="evidence" value="ECO:0007669"/>
    <property type="project" value="UniProtKB-SubCell"/>
</dbReference>
<keyword evidence="5" id="KW-0808">Transferase</keyword>
<dbReference type="RefSeq" id="WP_012991255.1">
    <property type="nucleotide sequence ID" value="NC_013894.1"/>
</dbReference>
<dbReference type="Proteomes" id="UP000002043">
    <property type="component" value="Chromosome"/>
</dbReference>
<dbReference type="GO" id="GO:0003725">
    <property type="term" value="F:double-stranded RNA binding"/>
    <property type="evidence" value="ECO:0007669"/>
    <property type="project" value="InterPro"/>
</dbReference>
<dbReference type="PANTHER" id="PTHR17490">
    <property type="entry name" value="SUA5"/>
    <property type="match status" value="1"/>
</dbReference>
<dbReference type="InterPro" id="IPR050156">
    <property type="entry name" value="TC-AMP_synthase_SUA5"/>
</dbReference>
<sequence length="201" mass="22099">MSLVVSPSKVFRVAEVILEGGIAFAPTDTIYGLLANALDRRAVERLFAIRRPSGRPFLLLIPQEDWIEELGLIIGPRQRKLLSLGITLVIPKRTSVPLYLTRGRKSLAVRLPSSTAGFIRDLLKVVGVPLVAPSANPEGLKPATSVKEGMAYFGRRVNIYVDAGKIVGKPSTIVRLIGYRSVRLVREGNVPFREVLRFLSS</sequence>
<dbReference type="SUPFAM" id="SSF55821">
    <property type="entry name" value="YrdC/RibB"/>
    <property type="match status" value="1"/>
</dbReference>
<evidence type="ECO:0000256" key="3">
    <source>
        <dbReference type="ARBA" id="ARBA00012584"/>
    </source>
</evidence>